<dbReference type="RefSeq" id="WP_349685251.1">
    <property type="nucleotide sequence ID" value="NZ_JBEGDD010000011.1"/>
</dbReference>
<sequence length="121" mass="13307">MDQIGRAVLNAAFAVHKTLGPGLLETVYEACLAEELRKSGLSVERQVGIPVTYGEVRVDVGYRLDLLVERVVIVEVKAIDALASIHAAQVLTYLRFSGVRLGYLINFNSVLLKDGLRRIVL</sequence>
<dbReference type="Pfam" id="PF13366">
    <property type="entry name" value="PDDEXK_3"/>
    <property type="match status" value="1"/>
</dbReference>
<dbReference type="NCBIfam" id="TIGR04256">
    <property type="entry name" value="GxxExxY"/>
    <property type="match status" value="1"/>
</dbReference>
<keyword evidence="2" id="KW-1185">Reference proteome</keyword>
<protein>
    <submittedName>
        <fullName evidence="1">GxxExxY protein</fullName>
    </submittedName>
</protein>
<dbReference type="InterPro" id="IPR026350">
    <property type="entry name" value="GxxExxY"/>
</dbReference>
<name>A0ABV1NR24_9CAUL</name>
<proteinExistence type="predicted"/>
<gene>
    <name evidence="1" type="ORF">ABN401_12820</name>
</gene>
<dbReference type="Proteomes" id="UP001445732">
    <property type="component" value="Unassembled WGS sequence"/>
</dbReference>
<accession>A0ABV1NR24</accession>
<evidence type="ECO:0000313" key="1">
    <source>
        <dbReference type="EMBL" id="MEQ7156098.1"/>
    </source>
</evidence>
<dbReference type="EMBL" id="JBEGDD010000011">
    <property type="protein sequence ID" value="MEQ7156098.1"/>
    <property type="molecule type" value="Genomic_DNA"/>
</dbReference>
<reference evidence="1 2" key="1">
    <citation type="submission" date="2024-06" db="EMBL/GenBank/DDBJ databases">
        <title>Brevundimonas sp. C11.</title>
        <authorList>
            <person name="Maltman C."/>
        </authorList>
    </citation>
    <scope>NUCLEOTIDE SEQUENCE [LARGE SCALE GENOMIC DNA]</scope>
    <source>
        <strain evidence="1 2">C11</strain>
    </source>
</reference>
<organism evidence="1 2">
    <name type="scientific">Brevundimonas aurifodinae</name>
    <dbReference type="NCBI Taxonomy" id="1508312"/>
    <lineage>
        <taxon>Bacteria</taxon>
        <taxon>Pseudomonadati</taxon>
        <taxon>Pseudomonadota</taxon>
        <taxon>Alphaproteobacteria</taxon>
        <taxon>Caulobacterales</taxon>
        <taxon>Caulobacteraceae</taxon>
        <taxon>Brevundimonas</taxon>
    </lineage>
</organism>
<comment type="caution">
    <text evidence="1">The sequence shown here is derived from an EMBL/GenBank/DDBJ whole genome shotgun (WGS) entry which is preliminary data.</text>
</comment>
<evidence type="ECO:0000313" key="2">
    <source>
        <dbReference type="Proteomes" id="UP001445732"/>
    </source>
</evidence>